<reference evidence="2 3" key="1">
    <citation type="submission" date="2014-04" db="EMBL/GenBank/DDBJ databases">
        <authorList>
            <consortium name="DOE Joint Genome Institute"/>
            <person name="Kuo A."/>
            <person name="Kohler A."/>
            <person name="Costa M.D."/>
            <person name="Nagy L.G."/>
            <person name="Floudas D."/>
            <person name="Copeland A."/>
            <person name="Barry K.W."/>
            <person name="Cichocki N."/>
            <person name="Veneault-Fourrey C."/>
            <person name="LaButti K."/>
            <person name="Lindquist E.A."/>
            <person name="Lipzen A."/>
            <person name="Lundell T."/>
            <person name="Morin E."/>
            <person name="Murat C."/>
            <person name="Sun H."/>
            <person name="Tunlid A."/>
            <person name="Henrissat B."/>
            <person name="Grigoriev I.V."/>
            <person name="Hibbett D.S."/>
            <person name="Martin F."/>
            <person name="Nordberg H.P."/>
            <person name="Cantor M.N."/>
            <person name="Hua S.X."/>
        </authorList>
    </citation>
    <scope>NUCLEOTIDE SEQUENCE [LARGE SCALE GENOMIC DNA]</scope>
    <source>
        <strain evidence="2 3">441</strain>
    </source>
</reference>
<keyword evidence="3" id="KW-1185">Reference proteome</keyword>
<feature type="domain" description="Prolyl 4-hydroxylase alpha subunit Fe(2+) 2OG dioxygenase" evidence="1">
    <location>
        <begin position="130"/>
        <end position="223"/>
    </location>
</feature>
<dbReference type="Gene3D" id="2.60.120.620">
    <property type="entry name" value="q2cbj1_9rhob like domain"/>
    <property type="match status" value="1"/>
</dbReference>
<dbReference type="Proteomes" id="UP000054018">
    <property type="component" value="Unassembled WGS sequence"/>
</dbReference>
<dbReference type="AlphaFoldDB" id="A0A0C9XTI6"/>
<dbReference type="InterPro" id="IPR044862">
    <property type="entry name" value="Pro_4_hyd_alph_FE2OG_OXY"/>
</dbReference>
<evidence type="ECO:0000259" key="1">
    <source>
        <dbReference type="Pfam" id="PF13640"/>
    </source>
</evidence>
<name>A0A0C9XTI6_9AGAM</name>
<gene>
    <name evidence="2" type="ORF">PISMIDRAFT_687039</name>
</gene>
<reference evidence="3" key="2">
    <citation type="submission" date="2015-01" db="EMBL/GenBank/DDBJ databases">
        <title>Evolutionary Origins and Diversification of the Mycorrhizal Mutualists.</title>
        <authorList>
            <consortium name="DOE Joint Genome Institute"/>
            <consortium name="Mycorrhizal Genomics Consortium"/>
            <person name="Kohler A."/>
            <person name="Kuo A."/>
            <person name="Nagy L.G."/>
            <person name="Floudas D."/>
            <person name="Copeland A."/>
            <person name="Barry K.W."/>
            <person name="Cichocki N."/>
            <person name="Veneault-Fourrey C."/>
            <person name="LaButti K."/>
            <person name="Lindquist E.A."/>
            <person name="Lipzen A."/>
            <person name="Lundell T."/>
            <person name="Morin E."/>
            <person name="Murat C."/>
            <person name="Riley R."/>
            <person name="Ohm R."/>
            <person name="Sun H."/>
            <person name="Tunlid A."/>
            <person name="Henrissat B."/>
            <person name="Grigoriev I.V."/>
            <person name="Hibbett D.S."/>
            <person name="Martin F."/>
        </authorList>
    </citation>
    <scope>NUCLEOTIDE SEQUENCE [LARGE SCALE GENOMIC DNA]</scope>
    <source>
        <strain evidence="3">441</strain>
    </source>
</reference>
<dbReference type="PANTHER" id="PTHR33099:SF14">
    <property type="entry name" value="PROLYL 4-HYDROXYLASE ALPHA SUBUNIT FE(2+) 2OG DIOXYGENASE DOMAIN-CONTAINING PROTEIN"/>
    <property type="match status" value="1"/>
</dbReference>
<dbReference type="Pfam" id="PF13640">
    <property type="entry name" value="2OG-FeII_Oxy_3"/>
    <property type="match status" value="1"/>
</dbReference>
<accession>A0A0C9XTI6</accession>
<dbReference type="EMBL" id="KN833880">
    <property type="protein sequence ID" value="KIK15680.1"/>
    <property type="molecule type" value="Genomic_DNA"/>
</dbReference>
<sequence>MASQKSFESAVNSIRTFLSARPPYCNGTYPVSPEQLTLFYGSNGSNANRINLAKATPQELGKLEAACQLATFGVNNENVYDESYRKAGKMDFADFATSFDVEDSDLLNLVDHGLLEGDDEQRAIKLELYKLNVYGKGSFFRAHKDTPRSETMFGSLVIVFPTPHEGGEFILRDKEHEWEVDLAKSVSESSQQPCVSYAAFFSDVEHEVRMVTSGYRVTLTYNLYFAPVGIMPCPTVSTLAPYEQTLAEALYEIVTNDAVLPDGGYLGIGLRHMYPVEEGTDVTDFRNYLKGPDAALGRVLSALGLSWNVRVFYRKVDSREYLHSRIVDLSKWGQMCCDVIHAIMRRSGAELVQHVHIYGTRKSFYGCSCLDWSEDSEEIQETKYVQLAEVTDLEDNISQVQLYVMYGNEPTVSYAYVKLCIAVDLPFLGARSINRLQVQ</sequence>
<protein>
    <recommendedName>
        <fullName evidence="1">Prolyl 4-hydroxylase alpha subunit Fe(2+) 2OG dioxygenase domain-containing protein</fullName>
    </recommendedName>
</protein>
<evidence type="ECO:0000313" key="3">
    <source>
        <dbReference type="Proteomes" id="UP000054018"/>
    </source>
</evidence>
<dbReference type="OrthoDB" id="27483at2759"/>
<dbReference type="PANTHER" id="PTHR33099">
    <property type="entry name" value="FE2OG DIOXYGENASE DOMAIN-CONTAINING PROTEIN"/>
    <property type="match status" value="1"/>
</dbReference>
<organism evidence="2 3">
    <name type="scientific">Pisolithus microcarpus 441</name>
    <dbReference type="NCBI Taxonomy" id="765257"/>
    <lineage>
        <taxon>Eukaryota</taxon>
        <taxon>Fungi</taxon>
        <taxon>Dikarya</taxon>
        <taxon>Basidiomycota</taxon>
        <taxon>Agaricomycotina</taxon>
        <taxon>Agaricomycetes</taxon>
        <taxon>Agaricomycetidae</taxon>
        <taxon>Boletales</taxon>
        <taxon>Sclerodermatineae</taxon>
        <taxon>Pisolithaceae</taxon>
        <taxon>Pisolithus</taxon>
    </lineage>
</organism>
<dbReference type="HOGENOM" id="CLU_019613_2_1_1"/>
<proteinExistence type="predicted"/>
<evidence type="ECO:0000313" key="2">
    <source>
        <dbReference type="EMBL" id="KIK15680.1"/>
    </source>
</evidence>